<dbReference type="RefSeq" id="WP_069583105.1">
    <property type="nucleotide sequence ID" value="NZ_LMVM01000002.1"/>
</dbReference>
<dbReference type="EMBL" id="LMVM01000002">
    <property type="protein sequence ID" value="PAV05759.1"/>
    <property type="molecule type" value="Genomic_DNA"/>
</dbReference>
<evidence type="ECO:0000313" key="2">
    <source>
        <dbReference type="Proteomes" id="UP000217784"/>
    </source>
</evidence>
<accession>A0A2A2H8K6</accession>
<name>A0A2A2H8K6_METBR</name>
<sequence length="129" mass="15077">MSNEVEMEAEARSISIEELIAETEQKITNDKYEKDTYIDYHGAKLEFRMKVISQAAFEKTSKLIKKADASANRKILEEYLINKKTNKPFPPEQIFKIFTAGMVTRIANKIMEESDFDMDELEQKARRNF</sequence>
<proteinExistence type="predicted"/>
<evidence type="ECO:0000313" key="1">
    <source>
        <dbReference type="EMBL" id="PAV05759.1"/>
    </source>
</evidence>
<reference evidence="1 2" key="1">
    <citation type="journal article" date="2017" name="BMC Genomics">
        <title>Genomic analysis of methanogenic archaea reveals a shift towards energy conservation.</title>
        <authorList>
            <person name="Gilmore S.P."/>
            <person name="Henske J.K."/>
            <person name="Sexton J.A."/>
            <person name="Solomon K.V."/>
            <person name="Seppala S."/>
            <person name="Yoo J.I."/>
            <person name="Huyett L.M."/>
            <person name="Pressman A."/>
            <person name="Cogan J.Z."/>
            <person name="Kivenson V."/>
            <person name="Peng X."/>
            <person name="Tan Y."/>
            <person name="Valentine D.L."/>
            <person name="O'Malley M.A."/>
        </authorList>
    </citation>
    <scope>NUCLEOTIDE SEQUENCE [LARGE SCALE GENOMIC DNA]</scope>
    <source>
        <strain evidence="1 2">M.o.H.</strain>
    </source>
</reference>
<comment type="caution">
    <text evidence="1">The sequence shown here is derived from an EMBL/GenBank/DDBJ whole genome shotgun (WGS) entry which is preliminary data.</text>
</comment>
<gene>
    <name evidence="1" type="ORF">ASJ80_08480</name>
</gene>
<dbReference type="Proteomes" id="UP000217784">
    <property type="component" value="Unassembled WGS sequence"/>
</dbReference>
<dbReference type="AlphaFoldDB" id="A0A2A2H8K6"/>
<organism evidence="1 2">
    <name type="scientific">Methanobacterium bryantii</name>
    <dbReference type="NCBI Taxonomy" id="2161"/>
    <lineage>
        <taxon>Archaea</taxon>
        <taxon>Methanobacteriati</taxon>
        <taxon>Methanobacteriota</taxon>
        <taxon>Methanomada group</taxon>
        <taxon>Methanobacteria</taxon>
        <taxon>Methanobacteriales</taxon>
        <taxon>Methanobacteriaceae</taxon>
        <taxon>Methanobacterium</taxon>
    </lineage>
</organism>
<protein>
    <submittedName>
        <fullName evidence="1">Uncharacterized protein</fullName>
    </submittedName>
</protein>
<keyword evidence="2" id="KW-1185">Reference proteome</keyword>